<dbReference type="InterPro" id="IPR012336">
    <property type="entry name" value="Thioredoxin-like_fold"/>
</dbReference>
<dbReference type="AlphaFoldDB" id="A0A2K9NTU9"/>
<gene>
    <name evidence="2" type="ORF">C0V70_12730</name>
</gene>
<feature type="domain" description="Thioredoxin" evidence="1">
    <location>
        <begin position="9"/>
        <end position="172"/>
    </location>
</feature>
<keyword evidence="3" id="KW-1185">Reference proteome</keyword>
<dbReference type="SUPFAM" id="SSF75011">
    <property type="entry name" value="3-carboxy-cis,cis-mucoante lactonizing enzyme"/>
    <property type="match status" value="1"/>
</dbReference>
<dbReference type="PROSITE" id="PS51352">
    <property type="entry name" value="THIOREDOXIN_2"/>
    <property type="match status" value="1"/>
</dbReference>
<dbReference type="OrthoDB" id="9788279at2"/>
<sequence>MYEEHLMKNLFILLILAISFNTFAQGKNDTTALKVLLETAPILNTKSPLKVGDLKGKIVLVDFWTYGCINCMQVIPDLDFLEKKYPKDLVILGVHSAKFDNEKGNFEIKKAAARYGIHHPVINDSKFEIWNAFGVQAWPTLVLVSPDGRVYKGYSGEGHRDDLDKDIAALVKNFKGKINQKIVAVEDDNHKMRFKFPSKIIEVGSFSLDGKPARSVYFLTDSSHHQIVGLEKNGTEFMRIGSGKEGFTPDTLSRPQGTAFKDGILYIADTANNALRAYDFKTKKITTIGGDGKRGSIWASPWDVKFTSPDELTIAMAGTHQLLGFNIKTKQARVVAGSGEESINDGILPFNSLSQPSGLSLVNGKLYFVDAETSSLRVLDHGKITTLIGKGLFDFGLKDGDKASALMQHTTGVFATADKVYLADTYNNAIRVYDVKSGKLSTLTRGLKEPNDVLVSDGKLIVVETGDHALKKVDLKTGKAENFIQ</sequence>
<evidence type="ECO:0000259" key="1">
    <source>
        <dbReference type="PROSITE" id="PS51352"/>
    </source>
</evidence>
<dbReference type="Gene3D" id="2.120.10.30">
    <property type="entry name" value="TolB, C-terminal domain"/>
    <property type="match status" value="1"/>
</dbReference>
<dbReference type="PANTHER" id="PTHR46388:SF2">
    <property type="entry name" value="NHL REPEAT-CONTAINING PROTEIN 2"/>
    <property type="match status" value="1"/>
</dbReference>
<dbReference type="Proteomes" id="UP000235584">
    <property type="component" value="Chromosome"/>
</dbReference>
<dbReference type="PANTHER" id="PTHR46388">
    <property type="entry name" value="NHL REPEAT-CONTAINING PROTEIN 2"/>
    <property type="match status" value="1"/>
</dbReference>
<protein>
    <recommendedName>
        <fullName evidence="1">Thioredoxin domain-containing protein</fullName>
    </recommendedName>
</protein>
<reference evidence="2 3" key="1">
    <citation type="submission" date="2018-01" db="EMBL/GenBank/DDBJ databases">
        <title>Complete genome sequence of Bacteriovorax stolpii DSM12778.</title>
        <authorList>
            <person name="Tang B."/>
            <person name="Chang J."/>
        </authorList>
    </citation>
    <scope>NUCLEOTIDE SEQUENCE [LARGE SCALE GENOMIC DNA]</scope>
    <source>
        <strain evidence="2 3">DSM 12778</strain>
    </source>
</reference>
<dbReference type="InterPro" id="IPR013766">
    <property type="entry name" value="Thioredoxin_domain"/>
</dbReference>
<name>A0A2K9NTU9_BACTC</name>
<dbReference type="EMBL" id="CP025704">
    <property type="protein sequence ID" value="AUN98949.1"/>
    <property type="molecule type" value="Genomic_DNA"/>
</dbReference>
<dbReference type="InterPro" id="IPR011042">
    <property type="entry name" value="6-blade_b-propeller_TolB-like"/>
</dbReference>
<accession>A0A2K9NTU9</accession>
<dbReference type="Gene3D" id="3.40.30.10">
    <property type="entry name" value="Glutaredoxin"/>
    <property type="match status" value="1"/>
</dbReference>
<dbReference type="KEGG" id="bsto:C0V70_12730"/>
<organism evidence="2 3">
    <name type="scientific">Bacteriovorax stolpii</name>
    <name type="common">Bdellovibrio stolpii</name>
    <dbReference type="NCBI Taxonomy" id="960"/>
    <lineage>
        <taxon>Bacteria</taxon>
        <taxon>Pseudomonadati</taxon>
        <taxon>Bdellovibrionota</taxon>
        <taxon>Bacteriovoracia</taxon>
        <taxon>Bacteriovoracales</taxon>
        <taxon>Bacteriovoracaceae</taxon>
        <taxon>Bacteriovorax</taxon>
    </lineage>
</organism>
<dbReference type="SUPFAM" id="SSF52833">
    <property type="entry name" value="Thioredoxin-like"/>
    <property type="match status" value="1"/>
</dbReference>
<evidence type="ECO:0000313" key="2">
    <source>
        <dbReference type="EMBL" id="AUN98949.1"/>
    </source>
</evidence>
<dbReference type="InterPro" id="IPR036249">
    <property type="entry name" value="Thioredoxin-like_sf"/>
</dbReference>
<proteinExistence type="predicted"/>
<evidence type="ECO:0000313" key="3">
    <source>
        <dbReference type="Proteomes" id="UP000235584"/>
    </source>
</evidence>
<dbReference type="Pfam" id="PF13905">
    <property type="entry name" value="Thioredoxin_8"/>
    <property type="match status" value="1"/>
</dbReference>